<name>A0A150WCB6_BDEBC</name>
<dbReference type="PANTHER" id="PTHR41251">
    <property type="entry name" value="NON-HOMOLOGOUS END JOINING PROTEIN KU"/>
    <property type="match status" value="1"/>
</dbReference>
<evidence type="ECO:0000256" key="1">
    <source>
        <dbReference type="ARBA" id="ARBA00023125"/>
    </source>
</evidence>
<gene>
    <name evidence="2" type="primary">ku</name>
    <name evidence="5" type="ORF">AZI85_11085</name>
</gene>
<sequence length="286" mass="33127">MRSNIWKGSISFGLLNIPVSLQSAQQDRDIHFSLLDGKDLSHIQYRKINAKTGREVPYDRIVKGFEYKSGQYVVMNDTDFDRANPKATKTIDIEDFVLLDEIDTMLFEKPYYLAPQKGAEKGYFLLKEALEHTKKVAVAKIVIRTKQHLCAIMARGDYLVLELLRFAHAVKDIKEVDYMKEVNKKVNFSDRELKMAEDLIKGMTSKWKPEKYKDTYYEDLMKRIQAKVKQGKGKFIEEAPKEERVEESTNVVDLLPLLRKSIEAKNKKERTSSRAPTKRAANASRR</sequence>
<evidence type="ECO:0000256" key="3">
    <source>
        <dbReference type="SAM" id="MobiDB-lite"/>
    </source>
</evidence>
<dbReference type="CDD" id="cd00789">
    <property type="entry name" value="KU_like"/>
    <property type="match status" value="1"/>
</dbReference>
<comment type="similarity">
    <text evidence="2">Belongs to the prokaryotic Ku family.</text>
</comment>
<dbReference type="Gene3D" id="2.40.290.10">
    <property type="match status" value="1"/>
</dbReference>
<dbReference type="OrthoDB" id="9795084at2"/>
<accession>A0A150WCB6</accession>
<evidence type="ECO:0000256" key="2">
    <source>
        <dbReference type="HAMAP-Rule" id="MF_01875"/>
    </source>
</evidence>
<comment type="subunit">
    <text evidence="2">Homodimer. Interacts with LigD.</text>
</comment>
<feature type="region of interest" description="Disordered" evidence="3">
    <location>
        <begin position="263"/>
        <end position="286"/>
    </location>
</feature>
<feature type="compositionally biased region" description="Basic and acidic residues" evidence="3">
    <location>
        <begin position="263"/>
        <end position="272"/>
    </location>
</feature>
<reference evidence="5 6" key="1">
    <citation type="submission" date="2016-03" db="EMBL/GenBank/DDBJ databases">
        <authorList>
            <person name="Ploux O."/>
        </authorList>
    </citation>
    <scope>NUCLEOTIDE SEQUENCE [LARGE SCALE GENOMIC DNA]</scope>
    <source>
        <strain evidence="5 6">BER2</strain>
    </source>
</reference>
<dbReference type="GO" id="GO:0003690">
    <property type="term" value="F:double-stranded DNA binding"/>
    <property type="evidence" value="ECO:0007669"/>
    <property type="project" value="UniProtKB-UniRule"/>
</dbReference>
<dbReference type="SMART" id="SM00559">
    <property type="entry name" value="Ku78"/>
    <property type="match status" value="1"/>
</dbReference>
<comment type="function">
    <text evidence="2">With LigD forms a non-homologous end joining (NHEJ) DNA repair enzyme, which repairs dsDNA breaks with reduced fidelity. Binds linear dsDNA with 5'- and 3'- overhangs but not closed circular dsDNA nor ssDNA. Recruits and stimulates the ligase activity of LigD.</text>
</comment>
<protein>
    <recommendedName>
        <fullName evidence="2">Non-homologous end joining protein Ku</fullName>
    </recommendedName>
</protein>
<dbReference type="InterPro" id="IPR009187">
    <property type="entry name" value="Prok_Ku"/>
</dbReference>
<feature type="domain" description="Ku" evidence="4">
    <location>
        <begin position="53"/>
        <end position="184"/>
    </location>
</feature>
<keyword evidence="2" id="KW-0234">DNA repair</keyword>
<evidence type="ECO:0000313" key="5">
    <source>
        <dbReference type="EMBL" id="KYG60549.1"/>
    </source>
</evidence>
<dbReference type="AlphaFoldDB" id="A0A150WCB6"/>
<dbReference type="Proteomes" id="UP000075391">
    <property type="component" value="Unassembled WGS sequence"/>
</dbReference>
<dbReference type="InterPro" id="IPR006164">
    <property type="entry name" value="DNA_bd_Ku70/Ku80"/>
</dbReference>
<dbReference type="HAMAP" id="MF_01875">
    <property type="entry name" value="Prokaryotic_Ku"/>
    <property type="match status" value="1"/>
</dbReference>
<dbReference type="SUPFAM" id="SSF100939">
    <property type="entry name" value="SPOC domain-like"/>
    <property type="match status" value="1"/>
</dbReference>
<dbReference type="EMBL" id="LUKF01000019">
    <property type="protein sequence ID" value="KYG60549.1"/>
    <property type="molecule type" value="Genomic_DNA"/>
</dbReference>
<dbReference type="GO" id="GO:0006303">
    <property type="term" value="P:double-strand break repair via nonhomologous end joining"/>
    <property type="evidence" value="ECO:0007669"/>
    <property type="project" value="UniProtKB-UniRule"/>
</dbReference>
<dbReference type="InterPro" id="IPR016194">
    <property type="entry name" value="SPOC-like_C_dom_sf"/>
</dbReference>
<evidence type="ECO:0000259" key="4">
    <source>
        <dbReference type="SMART" id="SM00559"/>
    </source>
</evidence>
<dbReference type="PIRSF" id="PIRSF006493">
    <property type="entry name" value="Prok_Ku"/>
    <property type="match status" value="1"/>
</dbReference>
<keyword evidence="1 2" id="KW-0238">DNA-binding</keyword>
<organism evidence="5 6">
    <name type="scientific">Bdellovibrio bacteriovorus</name>
    <dbReference type="NCBI Taxonomy" id="959"/>
    <lineage>
        <taxon>Bacteria</taxon>
        <taxon>Pseudomonadati</taxon>
        <taxon>Bdellovibrionota</taxon>
        <taxon>Bdellovibrionia</taxon>
        <taxon>Bdellovibrionales</taxon>
        <taxon>Pseudobdellovibrionaceae</taxon>
        <taxon>Bdellovibrio</taxon>
    </lineage>
</organism>
<dbReference type="RefSeq" id="WP_063244829.1">
    <property type="nucleotide sequence ID" value="NZ_CP168967.1"/>
</dbReference>
<dbReference type="GO" id="GO:0006310">
    <property type="term" value="P:DNA recombination"/>
    <property type="evidence" value="ECO:0007669"/>
    <property type="project" value="UniProtKB-KW"/>
</dbReference>
<dbReference type="NCBIfam" id="TIGR02772">
    <property type="entry name" value="Ku_bact"/>
    <property type="match status" value="1"/>
</dbReference>
<dbReference type="Pfam" id="PF02735">
    <property type="entry name" value="Ku"/>
    <property type="match status" value="1"/>
</dbReference>
<keyword evidence="2" id="KW-0233">DNA recombination</keyword>
<keyword evidence="2" id="KW-0227">DNA damage</keyword>
<proteinExistence type="inferred from homology"/>
<comment type="caution">
    <text evidence="5">The sequence shown here is derived from an EMBL/GenBank/DDBJ whole genome shotgun (WGS) entry which is preliminary data.</text>
</comment>
<evidence type="ECO:0000313" key="6">
    <source>
        <dbReference type="Proteomes" id="UP000075391"/>
    </source>
</evidence>
<dbReference type="PANTHER" id="PTHR41251:SF1">
    <property type="entry name" value="NON-HOMOLOGOUS END JOINING PROTEIN KU"/>
    <property type="match status" value="1"/>
</dbReference>